<organism evidence="9 10">
    <name type="scientific">Rhizosphaericola mali</name>
    <dbReference type="NCBI Taxonomy" id="2545455"/>
    <lineage>
        <taxon>Bacteria</taxon>
        <taxon>Pseudomonadati</taxon>
        <taxon>Bacteroidota</taxon>
        <taxon>Chitinophagia</taxon>
        <taxon>Chitinophagales</taxon>
        <taxon>Chitinophagaceae</taxon>
        <taxon>Rhizosphaericola</taxon>
    </lineage>
</organism>
<evidence type="ECO:0000256" key="6">
    <source>
        <dbReference type="ARBA" id="ARBA00023125"/>
    </source>
</evidence>
<keyword evidence="4 8" id="KW-0378">Hydrolase</keyword>
<keyword evidence="2 8" id="KW-0645">Protease</keyword>
<dbReference type="GO" id="GO:0016829">
    <property type="term" value="F:lyase activity"/>
    <property type="evidence" value="ECO:0007669"/>
    <property type="project" value="UniProtKB-KW"/>
</dbReference>
<dbReference type="AlphaFoldDB" id="A0A5P2G158"/>
<reference evidence="9 10" key="1">
    <citation type="submission" date="2019-09" db="EMBL/GenBank/DDBJ databases">
        <title>Complete genome sequence of Arachidicoccus sp. B3-10 isolated from apple orchard soil.</title>
        <authorList>
            <person name="Kim H.S."/>
            <person name="Han K.-I."/>
            <person name="Suh M.K."/>
            <person name="Lee K.C."/>
            <person name="Eom M.K."/>
            <person name="Kim J.-S."/>
            <person name="Kang S.W."/>
            <person name="Sin Y."/>
            <person name="Lee J.-S."/>
        </authorList>
    </citation>
    <scope>NUCLEOTIDE SEQUENCE [LARGE SCALE GENOMIC DNA]</scope>
    <source>
        <strain evidence="9 10">B3-10</strain>
    </source>
</reference>
<keyword evidence="10" id="KW-1185">Reference proteome</keyword>
<dbReference type="EC" id="3.4.-.-" evidence="8"/>
<dbReference type="RefSeq" id="WP_131329865.1">
    <property type="nucleotide sequence ID" value="NZ_CP044016.1"/>
</dbReference>
<dbReference type="Proteomes" id="UP000292424">
    <property type="component" value="Chromosome"/>
</dbReference>
<dbReference type="InterPro" id="IPR003738">
    <property type="entry name" value="SRAP"/>
</dbReference>
<dbReference type="InterPro" id="IPR036590">
    <property type="entry name" value="SRAP-like"/>
</dbReference>
<dbReference type="Pfam" id="PF02586">
    <property type="entry name" value="SRAP"/>
    <property type="match status" value="1"/>
</dbReference>
<evidence type="ECO:0000256" key="3">
    <source>
        <dbReference type="ARBA" id="ARBA00022763"/>
    </source>
</evidence>
<accession>A0A5P2G158</accession>
<dbReference type="GO" id="GO:0003697">
    <property type="term" value="F:single-stranded DNA binding"/>
    <property type="evidence" value="ECO:0007669"/>
    <property type="project" value="InterPro"/>
</dbReference>
<dbReference type="GO" id="GO:0008233">
    <property type="term" value="F:peptidase activity"/>
    <property type="evidence" value="ECO:0007669"/>
    <property type="project" value="UniProtKB-KW"/>
</dbReference>
<dbReference type="Gene3D" id="3.90.1680.10">
    <property type="entry name" value="SOS response associated peptidase-like"/>
    <property type="match status" value="1"/>
</dbReference>
<keyword evidence="3" id="KW-0227">DNA damage</keyword>
<dbReference type="SUPFAM" id="SSF143081">
    <property type="entry name" value="BB1717-like"/>
    <property type="match status" value="1"/>
</dbReference>
<protein>
    <recommendedName>
        <fullName evidence="8">Abasic site processing protein</fullName>
        <ecNumber evidence="8">3.4.-.-</ecNumber>
    </recommendedName>
</protein>
<dbReference type="PANTHER" id="PTHR13604">
    <property type="entry name" value="DC12-RELATED"/>
    <property type="match status" value="1"/>
</dbReference>
<evidence type="ECO:0000256" key="2">
    <source>
        <dbReference type="ARBA" id="ARBA00022670"/>
    </source>
</evidence>
<evidence type="ECO:0000256" key="8">
    <source>
        <dbReference type="RuleBase" id="RU364100"/>
    </source>
</evidence>
<dbReference type="OrthoDB" id="9782620at2"/>
<sequence length="233" mass="26973">MCYHVSTAPKEKIEKFAKTKGLVIQTEMESFFHVSGFARPFLPTILNTDVKLIQPSRWKLLPFWVKTEEDAKKYANTLNAESESIFEKKSYAPYILKNRGLLLVDGFYEPHQVKGQKQTDNYYLSFPEHQIFTLAIVYAPWTDKQTGEYYNTFSIITTTANELLTKIHNIKKRMPLIVPENKWTDWLNAESKTEIENLMQPFEDGILEAKHVVRVTGMRGEDTNTATIQNAID</sequence>
<dbReference type="EMBL" id="CP044016">
    <property type="protein sequence ID" value="QES88917.1"/>
    <property type="molecule type" value="Genomic_DNA"/>
</dbReference>
<evidence type="ECO:0000313" key="10">
    <source>
        <dbReference type="Proteomes" id="UP000292424"/>
    </source>
</evidence>
<evidence type="ECO:0000313" key="9">
    <source>
        <dbReference type="EMBL" id="QES88917.1"/>
    </source>
</evidence>
<dbReference type="GO" id="GO:0106300">
    <property type="term" value="P:protein-DNA covalent cross-linking repair"/>
    <property type="evidence" value="ECO:0007669"/>
    <property type="project" value="InterPro"/>
</dbReference>
<keyword evidence="5" id="KW-0190">Covalent protein-DNA linkage</keyword>
<keyword evidence="7" id="KW-0456">Lyase</keyword>
<evidence type="ECO:0000256" key="5">
    <source>
        <dbReference type="ARBA" id="ARBA00023124"/>
    </source>
</evidence>
<evidence type="ECO:0000256" key="1">
    <source>
        <dbReference type="ARBA" id="ARBA00008136"/>
    </source>
</evidence>
<comment type="similarity">
    <text evidence="1 8">Belongs to the SOS response-associated peptidase family.</text>
</comment>
<gene>
    <name evidence="9" type="ORF">E0W69_009690</name>
</gene>
<proteinExistence type="inferred from homology"/>
<dbReference type="GO" id="GO:0006508">
    <property type="term" value="P:proteolysis"/>
    <property type="evidence" value="ECO:0007669"/>
    <property type="project" value="UniProtKB-KW"/>
</dbReference>
<evidence type="ECO:0000256" key="4">
    <source>
        <dbReference type="ARBA" id="ARBA00022801"/>
    </source>
</evidence>
<dbReference type="PANTHER" id="PTHR13604:SF0">
    <property type="entry name" value="ABASIC SITE PROCESSING PROTEIN HMCES"/>
    <property type="match status" value="1"/>
</dbReference>
<dbReference type="KEGG" id="arac:E0W69_009690"/>
<evidence type="ECO:0000256" key="7">
    <source>
        <dbReference type="ARBA" id="ARBA00023239"/>
    </source>
</evidence>
<name>A0A5P2G158_9BACT</name>
<keyword evidence="6" id="KW-0238">DNA-binding</keyword>